<dbReference type="AlphaFoldDB" id="U2DSE5"/>
<protein>
    <recommendedName>
        <fullName evidence="3">SGNH hydrolase-type esterase domain-containing protein</fullName>
    </recommendedName>
</protein>
<accession>U2DSE5</accession>
<gene>
    <name evidence="1" type="ORF">HMPREF1981_02374</name>
</gene>
<proteinExistence type="predicted"/>
<comment type="caution">
    <text evidence="1">The sequence shown here is derived from an EMBL/GenBank/DDBJ whole genome shotgun (WGS) entry which is preliminary data.</text>
</comment>
<evidence type="ECO:0000313" key="1">
    <source>
        <dbReference type="EMBL" id="ERI84537.1"/>
    </source>
</evidence>
<dbReference type="Proteomes" id="UP000016496">
    <property type="component" value="Unassembled WGS sequence"/>
</dbReference>
<dbReference type="Gene3D" id="3.40.50.1110">
    <property type="entry name" value="SGNH hydrolase"/>
    <property type="match status" value="1"/>
</dbReference>
<dbReference type="PATRIC" id="fig|1321819.3.peg.2193"/>
<organism evidence="1 2">
    <name type="scientific">Bacteroides pyogenes F0041</name>
    <dbReference type="NCBI Taxonomy" id="1321819"/>
    <lineage>
        <taxon>Bacteria</taxon>
        <taxon>Pseudomonadati</taxon>
        <taxon>Bacteroidota</taxon>
        <taxon>Bacteroidia</taxon>
        <taxon>Bacteroidales</taxon>
        <taxon>Bacteroidaceae</taxon>
        <taxon>Bacteroides</taxon>
    </lineage>
</organism>
<reference evidence="1 2" key="1">
    <citation type="submission" date="2013-08" db="EMBL/GenBank/DDBJ databases">
        <authorList>
            <person name="Weinstock G."/>
            <person name="Sodergren E."/>
            <person name="Wylie T."/>
            <person name="Fulton L."/>
            <person name="Fulton R."/>
            <person name="Fronick C."/>
            <person name="O'Laughlin M."/>
            <person name="Godfrey J."/>
            <person name="Miner T."/>
            <person name="Herter B."/>
            <person name="Appelbaum E."/>
            <person name="Cordes M."/>
            <person name="Lek S."/>
            <person name="Wollam A."/>
            <person name="Pepin K.H."/>
            <person name="Palsikar V.B."/>
            <person name="Mitreva M."/>
            <person name="Wilson R.K."/>
        </authorList>
    </citation>
    <scope>NUCLEOTIDE SEQUENCE [LARGE SCALE GENOMIC DNA]</scope>
    <source>
        <strain evidence="1 2">F0041</strain>
    </source>
</reference>
<evidence type="ECO:0008006" key="3">
    <source>
        <dbReference type="Google" id="ProtNLM"/>
    </source>
</evidence>
<evidence type="ECO:0000313" key="2">
    <source>
        <dbReference type="Proteomes" id="UP000016496"/>
    </source>
</evidence>
<dbReference type="EMBL" id="AWSV01000123">
    <property type="protein sequence ID" value="ERI84537.1"/>
    <property type="molecule type" value="Genomic_DNA"/>
</dbReference>
<name>U2DSE5_9BACE</name>
<dbReference type="Gene3D" id="2.60.120.1360">
    <property type="match status" value="1"/>
</dbReference>
<sequence>MKNYLTYSLWLALIVFLFLFALHWLPAIRIGGHSLRRVDLLADLRLPDPGETAVDSDSVIPAPLSKPTFIDTCRSGMTCIEDYSDSTYRGMKPFYEAIDRLSDSGGHVRIAVFGDSFIEADIFTADLREMLQKRFGGCGVGFVTITSAINGYRPTVRHTFDGWSSHAVTDRSSFDRKKQGVSGHYFVPRKGAYVELRGQSKYASLLDTCGQASIFFYNKDTVALSVRVNRGQSKEYVCVPSRELRQVSVEGNIGSVRWSVDRADSALFYGLAMDGKEGIVLDNFSLRGSSGLSLRGISANMLHQFNRQRPYDLIILEYGLNVVTKHGRNYDGYRKGLLASVEHLKNCFPQAGILLLSVGDRNYKTETGDVRTMPGVKNLIRYQQNIAAESRIAFWNMYEAMGGEGSMAKLVHAKPSMANYDYTHINFRGGHHLAGLLYEALIYGREQHERRRSYEKGD</sequence>
<dbReference type="HOGENOM" id="CLU_026488_1_0_10"/>
<dbReference type="InterPro" id="IPR036514">
    <property type="entry name" value="SGNH_hydro_sf"/>
</dbReference>
<dbReference type="GO" id="GO:0016788">
    <property type="term" value="F:hydrolase activity, acting on ester bonds"/>
    <property type="evidence" value="ECO:0007669"/>
    <property type="project" value="UniProtKB-ARBA"/>
</dbReference>
<dbReference type="SUPFAM" id="SSF52266">
    <property type="entry name" value="SGNH hydrolase"/>
    <property type="match status" value="1"/>
</dbReference>
<dbReference type="CDD" id="cd01825">
    <property type="entry name" value="SGNH_hydrolase_peri1"/>
    <property type="match status" value="1"/>
</dbReference>